<dbReference type="SUPFAM" id="SSF53300">
    <property type="entry name" value="vWA-like"/>
    <property type="match status" value="1"/>
</dbReference>
<evidence type="ECO:0000259" key="1">
    <source>
        <dbReference type="Pfam" id="PF01882"/>
    </source>
</evidence>
<dbReference type="Pfam" id="PF01882">
    <property type="entry name" value="DUF58"/>
    <property type="match status" value="1"/>
</dbReference>
<dbReference type="RefSeq" id="WP_092790543.1">
    <property type="nucleotide sequence ID" value="NZ_FOPC01000005.1"/>
</dbReference>
<gene>
    <name evidence="2" type="ORF">SAMN04487988_10514</name>
</gene>
<feature type="domain" description="DUF58" evidence="1">
    <location>
        <begin position="40"/>
        <end position="249"/>
    </location>
</feature>
<reference evidence="3" key="1">
    <citation type="submission" date="2016-10" db="EMBL/GenBank/DDBJ databases">
        <authorList>
            <person name="Varghese N."/>
            <person name="Submissions S."/>
        </authorList>
    </citation>
    <scope>NUCLEOTIDE SEQUENCE [LARGE SCALE GENOMIC DNA]</scope>
    <source>
        <strain evidence="3">DSM 19315</strain>
    </source>
</reference>
<dbReference type="EMBL" id="FOPC01000005">
    <property type="protein sequence ID" value="SFG55014.1"/>
    <property type="molecule type" value="Genomic_DNA"/>
</dbReference>
<organism evidence="2 3">
    <name type="scientific">Algoriphagus hitonicola</name>
    <dbReference type="NCBI Taxonomy" id="435880"/>
    <lineage>
        <taxon>Bacteria</taxon>
        <taxon>Pseudomonadati</taxon>
        <taxon>Bacteroidota</taxon>
        <taxon>Cytophagia</taxon>
        <taxon>Cytophagales</taxon>
        <taxon>Cyclobacteriaceae</taxon>
        <taxon>Algoriphagus</taxon>
    </lineage>
</organism>
<keyword evidence="3" id="KW-1185">Reference proteome</keyword>
<dbReference type="STRING" id="435880.SAMN04487988_10514"/>
<evidence type="ECO:0000313" key="3">
    <source>
        <dbReference type="Proteomes" id="UP000199642"/>
    </source>
</evidence>
<dbReference type="OrthoDB" id="9776116at2"/>
<dbReference type="CDD" id="cd00198">
    <property type="entry name" value="vWFA"/>
    <property type="match status" value="1"/>
</dbReference>
<dbReference type="InterPro" id="IPR036465">
    <property type="entry name" value="vWFA_dom_sf"/>
</dbReference>
<accession>A0A1I2SQ97</accession>
<dbReference type="AlphaFoldDB" id="A0A1I2SQ97"/>
<dbReference type="PANTHER" id="PTHR33608:SF6">
    <property type="entry name" value="BLL2464 PROTEIN"/>
    <property type="match status" value="1"/>
</dbReference>
<dbReference type="InterPro" id="IPR002881">
    <property type="entry name" value="DUF58"/>
</dbReference>
<protein>
    <recommendedName>
        <fullName evidence="1">DUF58 domain-containing protein</fullName>
    </recommendedName>
</protein>
<evidence type="ECO:0000313" key="2">
    <source>
        <dbReference type="EMBL" id="SFG55014.1"/>
    </source>
</evidence>
<dbReference type="Gene3D" id="3.40.50.410">
    <property type="entry name" value="von Willebrand factor, type A domain"/>
    <property type="match status" value="1"/>
</dbReference>
<name>A0A1I2SQ97_9BACT</name>
<sequence length="292" mass="33196">MNQLFSKLRKYEIMIRKVANNHLQGEYQSIFKGSGLEFDDLRPYQYGDDVRTIEWKVSAKGHGTFVKTFREDKDQSVYFLLDISGSQDIGQAGNKKIDQGKIISGVLTLAAIFEGSQVGLVIFSDQKEKIILPAKGGKQGIKMIRGIFDHQNNSLKTDLNAMFTFALNLIKKRSIIIVISDFIDEGYERPFRALAERHDLVAIQLTDPRESALPALGIIPVYDKEKGKTTWVNTAFGSFSKKIADTFTTERDRLKELCKKNQINYLAIDTTQDIVLPLIELFKYRNKSMKRG</sequence>
<dbReference type="Proteomes" id="UP000199642">
    <property type="component" value="Unassembled WGS sequence"/>
</dbReference>
<dbReference type="PANTHER" id="PTHR33608">
    <property type="entry name" value="BLL2464 PROTEIN"/>
    <property type="match status" value="1"/>
</dbReference>
<proteinExistence type="predicted"/>